<name>W8AH40_CERCA</name>
<dbReference type="EMBL" id="GAMC01018770">
    <property type="protein sequence ID" value="JAB87785.1"/>
    <property type="molecule type" value="mRNA"/>
</dbReference>
<evidence type="ECO:0000313" key="1">
    <source>
        <dbReference type="EMBL" id="JAB87785.1"/>
    </source>
</evidence>
<dbReference type="AlphaFoldDB" id="W8AH40"/>
<reference evidence="1" key="1">
    <citation type="submission" date="2013-07" db="EMBL/GenBank/DDBJ databases">
        <authorList>
            <person name="Geib S."/>
        </authorList>
    </citation>
    <scope>NUCLEOTIDE SEQUENCE</scope>
</reference>
<protein>
    <submittedName>
        <fullName evidence="1">Uncharacterized protein</fullName>
    </submittedName>
</protein>
<sequence>MCTVSLRAIERAKTATTTNPLFPTVEPAKATSVTKVCASSVSFSEKPENIGADVHRENVGDIKQCNANNNNDVGDHDEFNANFYTYEPCYKQSNLHYFQSRLSFEGKGIQ</sequence>
<accession>W8AH40</accession>
<organism evidence="1">
    <name type="scientific">Ceratitis capitata</name>
    <name type="common">Mediterranean fruit fly</name>
    <name type="synonym">Tephritis capitata</name>
    <dbReference type="NCBI Taxonomy" id="7213"/>
    <lineage>
        <taxon>Eukaryota</taxon>
        <taxon>Metazoa</taxon>
        <taxon>Ecdysozoa</taxon>
        <taxon>Arthropoda</taxon>
        <taxon>Hexapoda</taxon>
        <taxon>Insecta</taxon>
        <taxon>Pterygota</taxon>
        <taxon>Neoptera</taxon>
        <taxon>Endopterygota</taxon>
        <taxon>Diptera</taxon>
        <taxon>Brachycera</taxon>
        <taxon>Muscomorpha</taxon>
        <taxon>Tephritoidea</taxon>
        <taxon>Tephritidae</taxon>
        <taxon>Ceratitis</taxon>
        <taxon>Ceratitis</taxon>
    </lineage>
</organism>
<reference evidence="1" key="2">
    <citation type="journal article" date="2014" name="BMC Genomics">
        <title>A genomic perspective to assessing quality of mass-reared SIT flies used in Mediterranean fruit fly (Ceratitis capitata) eradication in California.</title>
        <authorList>
            <person name="Calla B."/>
            <person name="Hall B."/>
            <person name="Hou S."/>
            <person name="Geib S.M."/>
        </authorList>
    </citation>
    <scope>NUCLEOTIDE SEQUENCE</scope>
</reference>
<proteinExistence type="evidence at transcript level"/>
<dbReference type="OrthoDB" id="9942268at2759"/>